<name>A0AA97CWJ4_9ACTN</name>
<reference evidence="2" key="1">
    <citation type="submission" date="2023-06" db="EMBL/GenBank/DDBJ databases">
        <title>Gordonia sp. nov. and Pseudochrobactrum sp. nov., two species isolated from the burying beetle Nicrophorus vespilloides.</title>
        <authorList>
            <person name="Poehlein A."/>
            <person name="Guzman J."/>
            <person name="Daniel R."/>
            <person name="Vilcinskas A."/>
        </authorList>
    </citation>
    <scope>NUCLEOTIDE SEQUENCE</scope>
    <source>
        <strain evidence="2">MP11Mi</strain>
    </source>
</reference>
<accession>A0AA97CWJ4</accession>
<dbReference type="InterPro" id="IPR029059">
    <property type="entry name" value="AB_hydrolase_5"/>
</dbReference>
<sequence length="207" mass="22697">MRLSIPGPELAVLVLPGGTDFSYRPFSTMQGSALRMYPFTASIQAAFGARVRVRQSRYRVYGWNGGQASPMPYARNDLERLAREHAGVPIAVIGHSMGGRIAAQLGGDDRVTDILALAPWWQFADWRQIHDAARVVAIHGESDTVTRPKRTAKGIAELTARGLDASYVPVPGGGHPMLDHIGFWHAETLSFISHALERARVRDSVSR</sequence>
<dbReference type="RefSeq" id="WP_420039056.1">
    <property type="nucleotide sequence ID" value="NZ_CP128986.1"/>
</dbReference>
<organism evidence="2">
    <name type="scientific">Gordonia sp. MP11Mi</name>
    <dbReference type="NCBI Taxonomy" id="3022769"/>
    <lineage>
        <taxon>Bacteria</taxon>
        <taxon>Bacillati</taxon>
        <taxon>Actinomycetota</taxon>
        <taxon>Actinomycetes</taxon>
        <taxon>Mycobacteriales</taxon>
        <taxon>Gordoniaceae</taxon>
        <taxon>Gordonia</taxon>
    </lineage>
</organism>
<proteinExistence type="predicted"/>
<dbReference type="Gene3D" id="3.40.50.1820">
    <property type="entry name" value="alpha/beta hydrolase"/>
    <property type="match status" value="1"/>
</dbReference>
<protein>
    <recommendedName>
        <fullName evidence="1">Alpha/beta hydrolase fold-5 domain-containing protein</fullName>
    </recommendedName>
</protein>
<gene>
    <name evidence="2" type="ORF">MP11Mi_23170</name>
</gene>
<dbReference type="AlphaFoldDB" id="A0AA97CWJ4"/>
<dbReference type="SUPFAM" id="SSF53474">
    <property type="entry name" value="alpha/beta-Hydrolases"/>
    <property type="match status" value="1"/>
</dbReference>
<evidence type="ECO:0000313" key="2">
    <source>
        <dbReference type="EMBL" id="WOC13217.1"/>
    </source>
</evidence>
<dbReference type="InterPro" id="IPR029058">
    <property type="entry name" value="AB_hydrolase_fold"/>
</dbReference>
<feature type="domain" description="Alpha/beta hydrolase fold-5" evidence="1">
    <location>
        <begin position="75"/>
        <end position="194"/>
    </location>
</feature>
<dbReference type="GO" id="GO:0016787">
    <property type="term" value="F:hydrolase activity"/>
    <property type="evidence" value="ECO:0007669"/>
    <property type="project" value="InterPro"/>
</dbReference>
<dbReference type="Pfam" id="PF12695">
    <property type="entry name" value="Abhydrolase_5"/>
    <property type="match status" value="1"/>
</dbReference>
<dbReference type="EMBL" id="CP128986">
    <property type="protein sequence ID" value="WOC13217.1"/>
    <property type="molecule type" value="Genomic_DNA"/>
</dbReference>
<evidence type="ECO:0000259" key="1">
    <source>
        <dbReference type="Pfam" id="PF12695"/>
    </source>
</evidence>